<sequence>MLYKLQGIVLKGTKLNDSDKIITIFTKEQGKVQAVAKGVRNPKSKLVGSTETFSLSDFVLYKGKNLYNVNQGDVIDSYYPLREDLKKLAYASYIVELVNSGVVEEESNTKIFGLLVKTLNLIMKETKYRQIVRAFELKFISYLGYRPHLINCVNCHEDLNDNIKFSINHSGVLCEKCRGIDRYGNNINIEIANIMKFLLFSSFENILEIEIEDNILKKIENILSLYISKNIDKTYFNSLKFINAVED</sequence>
<dbReference type="InterPro" id="IPR022572">
    <property type="entry name" value="DNA_rep/recomb_RecO_N"/>
</dbReference>
<dbReference type="InterPro" id="IPR037278">
    <property type="entry name" value="ARFGAP/RecO"/>
</dbReference>
<dbReference type="AlphaFoldDB" id="A0A942UQW6"/>
<evidence type="ECO:0000256" key="3">
    <source>
        <dbReference type="ARBA" id="ARBA00022763"/>
    </source>
</evidence>
<dbReference type="Proteomes" id="UP000724672">
    <property type="component" value="Unassembled WGS sequence"/>
</dbReference>
<evidence type="ECO:0000313" key="9">
    <source>
        <dbReference type="EMBL" id="MBS4536908.1"/>
    </source>
</evidence>
<evidence type="ECO:0000256" key="5">
    <source>
        <dbReference type="ARBA" id="ARBA00023204"/>
    </source>
</evidence>
<comment type="similarity">
    <text evidence="1 7">Belongs to the RecO family.</text>
</comment>
<dbReference type="InterPro" id="IPR012340">
    <property type="entry name" value="NA-bd_OB-fold"/>
</dbReference>
<keyword evidence="10" id="KW-1185">Reference proteome</keyword>
<keyword evidence="3 7" id="KW-0227">DNA damage</keyword>
<dbReference type="NCBIfam" id="TIGR00613">
    <property type="entry name" value="reco"/>
    <property type="match status" value="1"/>
</dbReference>
<gene>
    <name evidence="7 9" type="primary">recO</name>
    <name evidence="9" type="ORF">GOQ27_00445</name>
</gene>
<proteinExistence type="inferred from homology"/>
<reference evidence="9" key="1">
    <citation type="submission" date="2019-12" db="EMBL/GenBank/DDBJ databases">
        <title>Clostridiaceae gen. nov. sp. nov., isolated from sediment in Xinjiang, China.</title>
        <authorList>
            <person name="Zhang R."/>
        </authorList>
    </citation>
    <scope>NUCLEOTIDE SEQUENCE</scope>
    <source>
        <strain evidence="9">D2Q-11</strain>
    </source>
</reference>
<dbReference type="RefSeq" id="WP_203364840.1">
    <property type="nucleotide sequence ID" value="NZ_WSFT01000005.1"/>
</dbReference>
<evidence type="ECO:0000313" key="10">
    <source>
        <dbReference type="Proteomes" id="UP000724672"/>
    </source>
</evidence>
<dbReference type="InterPro" id="IPR003717">
    <property type="entry name" value="RecO"/>
</dbReference>
<dbReference type="PANTHER" id="PTHR33991">
    <property type="entry name" value="DNA REPAIR PROTEIN RECO"/>
    <property type="match status" value="1"/>
</dbReference>
<dbReference type="SUPFAM" id="SSF50249">
    <property type="entry name" value="Nucleic acid-binding proteins"/>
    <property type="match status" value="1"/>
</dbReference>
<dbReference type="SUPFAM" id="SSF57863">
    <property type="entry name" value="ArfGap/RecO-like zinc finger"/>
    <property type="match status" value="1"/>
</dbReference>
<dbReference type="InterPro" id="IPR042242">
    <property type="entry name" value="RecO_C"/>
</dbReference>
<dbReference type="HAMAP" id="MF_00201">
    <property type="entry name" value="RecO"/>
    <property type="match status" value="1"/>
</dbReference>
<name>A0A942UQW6_9FIRM</name>
<dbReference type="GO" id="GO:0006310">
    <property type="term" value="P:DNA recombination"/>
    <property type="evidence" value="ECO:0007669"/>
    <property type="project" value="UniProtKB-UniRule"/>
</dbReference>
<accession>A0A942UQW6</accession>
<evidence type="ECO:0000256" key="4">
    <source>
        <dbReference type="ARBA" id="ARBA00023172"/>
    </source>
</evidence>
<comment type="caution">
    <text evidence="9">The sequence shown here is derived from an EMBL/GenBank/DDBJ whole genome shotgun (WGS) entry which is preliminary data.</text>
</comment>
<evidence type="ECO:0000259" key="8">
    <source>
        <dbReference type="Pfam" id="PF11967"/>
    </source>
</evidence>
<comment type="function">
    <text evidence="7">Involved in DNA repair and RecF pathway recombination.</text>
</comment>
<organism evidence="9 10">
    <name type="scientific">Anaeromonas frigoriresistens</name>
    <dbReference type="NCBI Taxonomy" id="2683708"/>
    <lineage>
        <taxon>Bacteria</taxon>
        <taxon>Bacillati</taxon>
        <taxon>Bacillota</taxon>
        <taxon>Tissierellia</taxon>
        <taxon>Tissierellales</taxon>
        <taxon>Thermohalobacteraceae</taxon>
        <taxon>Anaeromonas</taxon>
    </lineage>
</organism>
<dbReference type="Gene3D" id="1.20.1440.120">
    <property type="entry name" value="Recombination protein O, C-terminal domain"/>
    <property type="match status" value="1"/>
</dbReference>
<dbReference type="EMBL" id="WSFT01000005">
    <property type="protein sequence ID" value="MBS4536908.1"/>
    <property type="molecule type" value="Genomic_DNA"/>
</dbReference>
<dbReference type="GO" id="GO:0006302">
    <property type="term" value="P:double-strand break repair"/>
    <property type="evidence" value="ECO:0007669"/>
    <property type="project" value="TreeGrafter"/>
</dbReference>
<feature type="domain" description="DNA replication/recombination mediator RecO N-terminal" evidence="8">
    <location>
        <begin position="1"/>
        <end position="78"/>
    </location>
</feature>
<dbReference type="Pfam" id="PF02565">
    <property type="entry name" value="RecO_C"/>
    <property type="match status" value="1"/>
</dbReference>
<keyword evidence="4 7" id="KW-0233">DNA recombination</keyword>
<dbReference type="PANTHER" id="PTHR33991:SF1">
    <property type="entry name" value="DNA REPAIR PROTEIN RECO"/>
    <property type="match status" value="1"/>
</dbReference>
<evidence type="ECO:0000256" key="6">
    <source>
        <dbReference type="ARBA" id="ARBA00033409"/>
    </source>
</evidence>
<dbReference type="Gene3D" id="2.40.50.140">
    <property type="entry name" value="Nucleic acid-binding proteins"/>
    <property type="match status" value="1"/>
</dbReference>
<dbReference type="Pfam" id="PF11967">
    <property type="entry name" value="RecO_N"/>
    <property type="match status" value="1"/>
</dbReference>
<evidence type="ECO:0000256" key="2">
    <source>
        <dbReference type="ARBA" id="ARBA00021310"/>
    </source>
</evidence>
<evidence type="ECO:0000256" key="7">
    <source>
        <dbReference type="HAMAP-Rule" id="MF_00201"/>
    </source>
</evidence>
<evidence type="ECO:0000256" key="1">
    <source>
        <dbReference type="ARBA" id="ARBA00007452"/>
    </source>
</evidence>
<keyword evidence="5 7" id="KW-0234">DNA repair</keyword>
<protein>
    <recommendedName>
        <fullName evidence="2 7">DNA repair protein RecO</fullName>
    </recommendedName>
    <alternativeName>
        <fullName evidence="6 7">Recombination protein O</fullName>
    </alternativeName>
</protein>
<dbReference type="GO" id="GO:0043590">
    <property type="term" value="C:bacterial nucleoid"/>
    <property type="evidence" value="ECO:0007669"/>
    <property type="project" value="TreeGrafter"/>
</dbReference>